<sequence>MSSYTRLWSSLQCVREIFQNRVTPASMVVFCY</sequence>
<organism evidence="1">
    <name type="scientific">marine metagenome</name>
    <dbReference type="NCBI Taxonomy" id="408172"/>
    <lineage>
        <taxon>unclassified sequences</taxon>
        <taxon>metagenomes</taxon>
        <taxon>ecological metagenomes</taxon>
    </lineage>
</organism>
<proteinExistence type="predicted"/>
<gene>
    <name evidence="1" type="ORF">METZ01_LOCUS247974</name>
</gene>
<name>A0A382I643_9ZZZZ</name>
<reference evidence="1" key="1">
    <citation type="submission" date="2018-05" db="EMBL/GenBank/DDBJ databases">
        <authorList>
            <person name="Lanie J.A."/>
            <person name="Ng W.-L."/>
            <person name="Kazmierczak K.M."/>
            <person name="Andrzejewski T.M."/>
            <person name="Davidsen T.M."/>
            <person name="Wayne K.J."/>
            <person name="Tettelin H."/>
            <person name="Glass J.I."/>
            <person name="Rusch D."/>
            <person name="Podicherti R."/>
            <person name="Tsui H.-C.T."/>
            <person name="Winkler M.E."/>
        </authorList>
    </citation>
    <scope>NUCLEOTIDE SEQUENCE</scope>
</reference>
<accession>A0A382I643</accession>
<protein>
    <submittedName>
        <fullName evidence="1">Uncharacterized protein</fullName>
    </submittedName>
</protein>
<dbReference type="AlphaFoldDB" id="A0A382I643"/>
<evidence type="ECO:0000313" key="1">
    <source>
        <dbReference type="EMBL" id="SVB95120.1"/>
    </source>
</evidence>
<dbReference type="EMBL" id="UINC01065445">
    <property type="protein sequence ID" value="SVB95120.1"/>
    <property type="molecule type" value="Genomic_DNA"/>
</dbReference>